<protein>
    <submittedName>
        <fullName evidence="3">Uncharacterized protein</fullName>
    </submittedName>
</protein>
<feature type="coiled-coil region" evidence="1">
    <location>
        <begin position="257"/>
        <end position="358"/>
    </location>
</feature>
<accession>A0A8H4QG86</accession>
<organism evidence="3 4">
    <name type="scientific">Agrocybe pediades</name>
    <dbReference type="NCBI Taxonomy" id="84607"/>
    <lineage>
        <taxon>Eukaryota</taxon>
        <taxon>Fungi</taxon>
        <taxon>Dikarya</taxon>
        <taxon>Basidiomycota</taxon>
        <taxon>Agaricomycotina</taxon>
        <taxon>Agaricomycetes</taxon>
        <taxon>Agaricomycetidae</taxon>
        <taxon>Agaricales</taxon>
        <taxon>Agaricineae</taxon>
        <taxon>Strophariaceae</taxon>
        <taxon>Agrocybe</taxon>
    </lineage>
</organism>
<gene>
    <name evidence="3" type="ORF">D9613_007010</name>
</gene>
<name>A0A8H4QG86_9AGAR</name>
<evidence type="ECO:0000313" key="3">
    <source>
        <dbReference type="EMBL" id="KAF4610472.1"/>
    </source>
</evidence>
<dbReference type="EMBL" id="JAACJL010000058">
    <property type="protein sequence ID" value="KAF4610472.1"/>
    <property type="molecule type" value="Genomic_DNA"/>
</dbReference>
<comment type="caution">
    <text evidence="3">The sequence shown here is derived from an EMBL/GenBank/DDBJ whole genome shotgun (WGS) entry which is preliminary data.</text>
</comment>
<keyword evidence="1" id="KW-0175">Coiled coil</keyword>
<keyword evidence="4" id="KW-1185">Reference proteome</keyword>
<evidence type="ECO:0000313" key="4">
    <source>
        <dbReference type="Proteomes" id="UP000521872"/>
    </source>
</evidence>
<proteinExistence type="predicted"/>
<reference evidence="3 4" key="1">
    <citation type="submission" date="2019-12" db="EMBL/GenBank/DDBJ databases">
        <authorList>
            <person name="Floudas D."/>
            <person name="Bentzer J."/>
            <person name="Ahren D."/>
            <person name="Johansson T."/>
            <person name="Persson P."/>
            <person name="Tunlid A."/>
        </authorList>
    </citation>
    <scope>NUCLEOTIDE SEQUENCE [LARGE SCALE GENOMIC DNA]</scope>
    <source>
        <strain evidence="3 4">CBS 102.39</strain>
    </source>
</reference>
<sequence>MPRIFNTIKNSDRTYAALFSIYHASGFRHEPISEELVYEKMRELAEENNDILGPRHRQFVNKTLSGLRVNAFIKIVRTQSGGIKFTMEKTLTDIFSDYLEAINIELELQLSEHKRMCVLAHRLRSPSLVMTEIVTGDSRSDDSFAPTEIYEHAAERTTMSWNESMYISAPGPCPEPKTPSRGTSTLSDPSRAYPTPGTGRPRRETSVAPSAFNANNPSTPTPPGSFYASANSFNNNSIAHLSSSPLRRQPTLLDLERDRLSSDYDRQEEEIARLKRHITIVAAHYEKYKIEREKTVAIREAQIKELESRLEEQEKILAEMQQKITQEMAFSRQKSDDLKEFEAKYQDLRQKFLTYRDQHISWLNALPKLPSDLV</sequence>
<dbReference type="AlphaFoldDB" id="A0A8H4QG86"/>
<evidence type="ECO:0000256" key="2">
    <source>
        <dbReference type="SAM" id="MobiDB-lite"/>
    </source>
</evidence>
<evidence type="ECO:0000256" key="1">
    <source>
        <dbReference type="SAM" id="Coils"/>
    </source>
</evidence>
<dbReference type="Proteomes" id="UP000521872">
    <property type="component" value="Unassembled WGS sequence"/>
</dbReference>
<feature type="region of interest" description="Disordered" evidence="2">
    <location>
        <begin position="165"/>
        <end position="228"/>
    </location>
</feature>